<reference evidence="2" key="1">
    <citation type="submission" date="2020-03" db="EMBL/GenBank/DDBJ databases">
        <authorList>
            <person name="Weist P."/>
        </authorList>
    </citation>
    <scope>NUCLEOTIDE SEQUENCE</scope>
</reference>
<evidence type="ECO:0000256" key="1">
    <source>
        <dbReference type="SAM" id="MobiDB-lite"/>
    </source>
</evidence>
<gene>
    <name evidence="2" type="ORF">PLEPLA_LOCUS715</name>
</gene>
<sequence length="150" mass="16810">MSTAPPLRTGVRQANVDTSTSATRPLHRSRRNGQTPPERETYTQRRALPSLPETGCFSRAPCVFSNHSCFHTAAMVPVAEWYGLAAPSTKRNRMGYRKLIAEQQQRKWEFSAYVLNGMDYESHTALWFQFFLSAVSVDAAVNGERGRAGV</sequence>
<evidence type="ECO:0000313" key="2">
    <source>
        <dbReference type="EMBL" id="CAB1413018.1"/>
    </source>
</evidence>
<dbReference type="AlphaFoldDB" id="A0A9N7TJA0"/>
<dbReference type="EMBL" id="CADEAL010000032">
    <property type="protein sequence ID" value="CAB1413018.1"/>
    <property type="molecule type" value="Genomic_DNA"/>
</dbReference>
<feature type="region of interest" description="Disordered" evidence="1">
    <location>
        <begin position="1"/>
        <end position="47"/>
    </location>
</feature>
<comment type="caution">
    <text evidence="2">The sequence shown here is derived from an EMBL/GenBank/DDBJ whole genome shotgun (WGS) entry which is preliminary data.</text>
</comment>
<dbReference type="Proteomes" id="UP001153269">
    <property type="component" value="Unassembled WGS sequence"/>
</dbReference>
<keyword evidence="3" id="KW-1185">Reference proteome</keyword>
<organism evidence="2 3">
    <name type="scientific">Pleuronectes platessa</name>
    <name type="common">European plaice</name>
    <dbReference type="NCBI Taxonomy" id="8262"/>
    <lineage>
        <taxon>Eukaryota</taxon>
        <taxon>Metazoa</taxon>
        <taxon>Chordata</taxon>
        <taxon>Craniata</taxon>
        <taxon>Vertebrata</taxon>
        <taxon>Euteleostomi</taxon>
        <taxon>Actinopterygii</taxon>
        <taxon>Neopterygii</taxon>
        <taxon>Teleostei</taxon>
        <taxon>Neoteleostei</taxon>
        <taxon>Acanthomorphata</taxon>
        <taxon>Carangaria</taxon>
        <taxon>Pleuronectiformes</taxon>
        <taxon>Pleuronectoidei</taxon>
        <taxon>Pleuronectidae</taxon>
        <taxon>Pleuronectes</taxon>
    </lineage>
</organism>
<accession>A0A9N7TJA0</accession>
<protein>
    <submittedName>
        <fullName evidence="2">Uncharacterized protein</fullName>
    </submittedName>
</protein>
<name>A0A9N7TJA0_PLEPL</name>
<proteinExistence type="predicted"/>
<evidence type="ECO:0000313" key="3">
    <source>
        <dbReference type="Proteomes" id="UP001153269"/>
    </source>
</evidence>